<feature type="transmembrane region" description="Helical" evidence="1">
    <location>
        <begin position="12"/>
        <end position="34"/>
    </location>
</feature>
<keyword evidence="1" id="KW-1133">Transmembrane helix</keyword>
<accession>A0A3A9W5Y7</accession>
<dbReference type="Proteomes" id="UP000275024">
    <property type="component" value="Unassembled WGS sequence"/>
</dbReference>
<dbReference type="AlphaFoldDB" id="A0A3A9W5Y7"/>
<name>A0A3A9W5Y7_9ACTN</name>
<keyword evidence="1" id="KW-0472">Membrane</keyword>
<dbReference type="Proteomes" id="UP000268652">
    <property type="component" value="Unassembled WGS sequence"/>
</dbReference>
<evidence type="ECO:0000313" key="5">
    <source>
        <dbReference type="Proteomes" id="UP000275024"/>
    </source>
</evidence>
<feature type="transmembrane region" description="Helical" evidence="1">
    <location>
        <begin position="144"/>
        <end position="164"/>
    </location>
</feature>
<proteinExistence type="predicted"/>
<evidence type="ECO:0000256" key="1">
    <source>
        <dbReference type="SAM" id="Phobius"/>
    </source>
</evidence>
<reference evidence="4 5" key="1">
    <citation type="submission" date="2018-09" db="EMBL/GenBank/DDBJ databases">
        <title>Streptomyces sp. nov. DS1-2, an endophytic actinomycete isolated from roots of Dendrobium scabrilingue.</title>
        <authorList>
            <person name="Kuncharoen N."/>
            <person name="Kudo T."/>
            <person name="Ohkuma M."/>
            <person name="Yuki M."/>
            <person name="Tanasupawat S."/>
        </authorList>
    </citation>
    <scope>NUCLEOTIDE SEQUENCE [LARGE SCALE GENOMIC DNA]</scope>
    <source>
        <strain evidence="2 5">AZ1-7</strain>
        <strain evidence="3 4">DS1-2</strain>
    </source>
</reference>
<feature type="transmembrane region" description="Helical" evidence="1">
    <location>
        <begin position="203"/>
        <end position="223"/>
    </location>
</feature>
<keyword evidence="4" id="KW-1185">Reference proteome</keyword>
<evidence type="ECO:0000313" key="3">
    <source>
        <dbReference type="EMBL" id="RKN21779.1"/>
    </source>
</evidence>
<dbReference type="EMBL" id="RBDY01000010">
    <property type="protein sequence ID" value="RKN21779.1"/>
    <property type="molecule type" value="Genomic_DNA"/>
</dbReference>
<feature type="transmembrane region" description="Helical" evidence="1">
    <location>
        <begin position="228"/>
        <end position="248"/>
    </location>
</feature>
<comment type="caution">
    <text evidence="2">The sequence shown here is derived from an EMBL/GenBank/DDBJ whole genome shotgun (WGS) entry which is preliminary data.</text>
</comment>
<sequence length="330" mass="32477">MPSPPSASRATAIVVLAVPAIVAFALWAFAWPAARTGPNDLPVGVAGQGVAAEQVAERLEAREGAFDVRRYEGADEAAEAVRDREVYGAFVVGGDGGPEVLTASAGGPAVAQLLTELASAQAPEGAPVAVTDVVPAPEGDPRGAAFNASVLPMALAGMATGVLVTRLRLGRVPALLAMVGASVTVGTVAAAIGHGWLDVLGGSWVAVTAGLALIVLAGAGLVAGSAKLLGPGGIAVGALILILLGNPWSGAGSAPEMLPDPIPVIGPWLPTGAGATLLRSVAFFDGAGAAFPAAVLGGWAVLGTTALLLARRRAPARPAPPEDARVPATV</sequence>
<protein>
    <submittedName>
        <fullName evidence="2">ABC transporter permease</fullName>
    </submittedName>
</protein>
<evidence type="ECO:0000313" key="4">
    <source>
        <dbReference type="Proteomes" id="UP000268652"/>
    </source>
</evidence>
<feature type="transmembrane region" description="Helical" evidence="1">
    <location>
        <begin position="289"/>
        <end position="310"/>
    </location>
</feature>
<evidence type="ECO:0000313" key="2">
    <source>
        <dbReference type="EMBL" id="RKN08621.1"/>
    </source>
</evidence>
<feature type="transmembrane region" description="Helical" evidence="1">
    <location>
        <begin position="176"/>
        <end position="197"/>
    </location>
</feature>
<gene>
    <name evidence="3" type="ORF">D7318_15555</name>
    <name evidence="2" type="ORF">D7319_14600</name>
</gene>
<dbReference type="OrthoDB" id="3217869at2"/>
<dbReference type="RefSeq" id="WP_120697701.1">
    <property type="nucleotide sequence ID" value="NZ_RBDX01000010.1"/>
</dbReference>
<organism evidence="2 5">
    <name type="scientific">Streptomyces radicis</name>
    <dbReference type="NCBI Taxonomy" id="1750517"/>
    <lineage>
        <taxon>Bacteria</taxon>
        <taxon>Bacillati</taxon>
        <taxon>Actinomycetota</taxon>
        <taxon>Actinomycetes</taxon>
        <taxon>Kitasatosporales</taxon>
        <taxon>Streptomycetaceae</taxon>
        <taxon>Streptomyces</taxon>
    </lineage>
</organism>
<keyword evidence="1" id="KW-0812">Transmembrane</keyword>
<dbReference type="EMBL" id="RBDX01000010">
    <property type="protein sequence ID" value="RKN08621.1"/>
    <property type="molecule type" value="Genomic_DNA"/>
</dbReference>